<evidence type="ECO:0000259" key="2">
    <source>
        <dbReference type="Pfam" id="PF13439"/>
    </source>
</evidence>
<dbReference type="Gene3D" id="3.40.50.2000">
    <property type="entry name" value="Glycogen Phosphorylase B"/>
    <property type="match status" value="2"/>
</dbReference>
<proteinExistence type="predicted"/>
<dbReference type="PANTHER" id="PTHR12526">
    <property type="entry name" value="GLYCOSYLTRANSFERASE"/>
    <property type="match status" value="1"/>
</dbReference>
<keyword evidence="3" id="KW-0808">Transferase</keyword>
<evidence type="ECO:0000259" key="1">
    <source>
        <dbReference type="Pfam" id="PF00534"/>
    </source>
</evidence>
<evidence type="ECO:0000313" key="3">
    <source>
        <dbReference type="EMBL" id="MCB5226728.1"/>
    </source>
</evidence>
<dbReference type="Pfam" id="PF00534">
    <property type="entry name" value="Glycos_transf_1"/>
    <property type="match status" value="1"/>
</dbReference>
<feature type="domain" description="Glycosyltransferase subfamily 4-like N-terminal" evidence="2">
    <location>
        <begin position="67"/>
        <end position="188"/>
    </location>
</feature>
<keyword evidence="3" id="KW-0328">Glycosyltransferase</keyword>
<protein>
    <submittedName>
        <fullName evidence="3">Glycosyltransferase</fullName>
        <ecNumber evidence="3">2.4.-.-</ecNumber>
    </submittedName>
</protein>
<reference evidence="3 4" key="1">
    <citation type="submission" date="2021-10" db="EMBL/GenBank/DDBJ databases">
        <title>Alishewanella koreense sp. nov. isolated from seawater of southwestern coast in South Korea and the proposal for the reclassification of Rheinheimera perlucida and Rheinheimera tuosuensis as Arsukibacterium perlucida and Arsukibacterium tuosuensis.</title>
        <authorList>
            <person name="Kim K.H."/>
            <person name="Ruan W."/>
            <person name="Kim K.R."/>
            <person name="Baek J.H."/>
            <person name="Jeon C.O."/>
        </authorList>
    </citation>
    <scope>NUCLEOTIDE SEQUENCE [LARGE SCALE GENOMIC DNA]</scope>
    <source>
        <strain evidence="3 4">16-MA</strain>
    </source>
</reference>
<name>A0ABS8C311_9ALTE</name>
<organism evidence="3 4">
    <name type="scientific">Alishewanella maricola</name>
    <dbReference type="NCBI Taxonomy" id="2795740"/>
    <lineage>
        <taxon>Bacteria</taxon>
        <taxon>Pseudomonadati</taxon>
        <taxon>Pseudomonadota</taxon>
        <taxon>Gammaproteobacteria</taxon>
        <taxon>Alteromonadales</taxon>
        <taxon>Alteromonadaceae</taxon>
        <taxon>Alishewanella</taxon>
    </lineage>
</organism>
<feature type="domain" description="Glycosyl transferase family 1" evidence="1">
    <location>
        <begin position="191"/>
        <end position="355"/>
    </location>
</feature>
<dbReference type="SUPFAM" id="SSF53756">
    <property type="entry name" value="UDP-Glycosyltransferase/glycogen phosphorylase"/>
    <property type="match status" value="1"/>
</dbReference>
<gene>
    <name evidence="3" type="ORF">JAO78_007835</name>
</gene>
<dbReference type="PANTHER" id="PTHR12526:SF630">
    <property type="entry name" value="GLYCOSYLTRANSFERASE"/>
    <property type="match status" value="1"/>
</dbReference>
<dbReference type="InterPro" id="IPR001296">
    <property type="entry name" value="Glyco_trans_1"/>
</dbReference>
<dbReference type="GO" id="GO:0016757">
    <property type="term" value="F:glycosyltransferase activity"/>
    <property type="evidence" value="ECO:0007669"/>
    <property type="project" value="UniProtKB-KW"/>
</dbReference>
<comment type="caution">
    <text evidence="3">The sequence shown here is derived from an EMBL/GenBank/DDBJ whole genome shotgun (WGS) entry which is preliminary data.</text>
</comment>
<dbReference type="EC" id="2.4.-.-" evidence="3"/>
<accession>A0ABS8C311</accession>
<sequence>MKKESVSLLAITNLFPVPWAPHRASFNQQQFALLAEQFPFRIMILVPWLEWLKHRKECSNNTERCYVPYFYLPRLGRRLTPYFQAISLWLKRKWIKQSNPSHIIASWAYPDAIACLMLADKFNAKVLVKAHGTDVNENTEFPARRKQMAHWLNRSQTVFCASKALADKLIATGIDPAKICVNYNGVNPNIFFPATTEQQTADIIFIGNLLTTKGVYELLDAYKQSQANSLNEHFPALHYIGQGPEKQKIAERIQALGLEKQVFLHGVLPLKEVAERLRTAKLLILPSYREGVPNVVLEALASGVPAIATNVGGIPEVVSEETGILVPVKDSTALSAAIDKALQHPWSKTALLEHAKQFSWPKNIGTFISRMNLDA</sequence>
<dbReference type="EMBL" id="JAEINI020000004">
    <property type="protein sequence ID" value="MCB5226728.1"/>
    <property type="molecule type" value="Genomic_DNA"/>
</dbReference>
<keyword evidence="4" id="KW-1185">Reference proteome</keyword>
<evidence type="ECO:0000313" key="4">
    <source>
        <dbReference type="Proteomes" id="UP000633814"/>
    </source>
</evidence>
<dbReference type="Pfam" id="PF13439">
    <property type="entry name" value="Glyco_transf_4"/>
    <property type="match status" value="1"/>
</dbReference>
<dbReference type="InterPro" id="IPR028098">
    <property type="entry name" value="Glyco_trans_4-like_N"/>
</dbReference>
<dbReference type="RefSeq" id="WP_226750823.1">
    <property type="nucleotide sequence ID" value="NZ_JAEINI020000004.1"/>
</dbReference>
<dbReference type="Proteomes" id="UP000633814">
    <property type="component" value="Unassembled WGS sequence"/>
</dbReference>